<evidence type="ECO:0000256" key="3">
    <source>
        <dbReference type="ARBA" id="ARBA00038050"/>
    </source>
</evidence>
<organism evidence="5">
    <name type="scientific">Parasteatoda tepidariorum</name>
    <name type="common">Common house spider</name>
    <name type="synonym">Achaearanea tepidariorum</name>
    <dbReference type="NCBI Taxonomy" id="114398"/>
    <lineage>
        <taxon>Eukaryota</taxon>
        <taxon>Metazoa</taxon>
        <taxon>Ecdysozoa</taxon>
        <taxon>Arthropoda</taxon>
        <taxon>Chelicerata</taxon>
        <taxon>Arachnida</taxon>
        <taxon>Araneae</taxon>
        <taxon>Araneomorphae</taxon>
        <taxon>Entelegynae</taxon>
        <taxon>Araneoidea</taxon>
        <taxon>Theridiidae</taxon>
        <taxon>Parasteatoda</taxon>
    </lineage>
</organism>
<evidence type="ECO:0000256" key="2">
    <source>
        <dbReference type="ARBA" id="ARBA00022801"/>
    </source>
</evidence>
<dbReference type="FunFam" id="3.40.1490.10:FF:000001">
    <property type="entry name" value="Peptidyl-tRNA hydrolase 2"/>
    <property type="match status" value="1"/>
</dbReference>
<dbReference type="EMBL" id="IAAA01017209">
    <property type="protein sequence ID" value="LAA03611.1"/>
    <property type="molecule type" value="mRNA"/>
</dbReference>
<dbReference type="InterPro" id="IPR002833">
    <property type="entry name" value="PTH2"/>
</dbReference>
<proteinExistence type="evidence at transcript level"/>
<dbReference type="PANTHER" id="PTHR12649">
    <property type="entry name" value="PEPTIDYL-TRNA HYDROLASE 2"/>
    <property type="match status" value="1"/>
</dbReference>
<comment type="similarity">
    <text evidence="3">Belongs to the PTH2 family.</text>
</comment>
<dbReference type="EC" id="3.1.1.29" evidence="1"/>
<sequence length="157" mass="17047">MGVVTFMSGLCAGFYLRNTQPGLVIANKIFAAVKRSNNYGTKFKMALVVREDLKMGCGKIASQCGHATLSAYKLALLHDPDVVPLWEACRQKKIALKVKSEKEMLKLSDEAKKLGLLTSIIVDGGLTQVDPFTKTVLAIGPGPEEVVNKVTQNLKLL</sequence>
<protein>
    <recommendedName>
        <fullName evidence="1">peptidyl-tRNA hydrolase</fullName>
        <ecNumber evidence="1">3.1.1.29</ecNumber>
    </recommendedName>
</protein>
<dbReference type="NCBIfam" id="NF003314">
    <property type="entry name" value="PRK04322.1"/>
    <property type="match status" value="1"/>
</dbReference>
<dbReference type="EMBL" id="IAAA01017210">
    <property type="protein sequence ID" value="LAA03613.1"/>
    <property type="molecule type" value="mRNA"/>
</dbReference>
<reference evidence="5" key="1">
    <citation type="journal article" date="2016" name="Mol. Ecol. Resour.">
        <title>Evaluation of the impact of RNA preservation methods of spiders for de novo transcriptome assembly.</title>
        <authorList>
            <person name="Kono N."/>
            <person name="Nakamura H."/>
            <person name="Ito Y."/>
            <person name="Tomita M."/>
            <person name="Arakawa K."/>
        </authorList>
    </citation>
    <scope>NUCLEOTIDE SEQUENCE</scope>
    <source>
        <tissue evidence="5">Whole body</tissue>
    </source>
</reference>
<dbReference type="InterPro" id="IPR023476">
    <property type="entry name" value="Pep_tRNA_hydro_II_dom_sf"/>
</dbReference>
<dbReference type="Gene3D" id="3.40.1490.10">
    <property type="entry name" value="Bit1"/>
    <property type="match status" value="1"/>
</dbReference>
<dbReference type="SUPFAM" id="SSF102462">
    <property type="entry name" value="Peptidyl-tRNA hydrolase II"/>
    <property type="match status" value="1"/>
</dbReference>
<evidence type="ECO:0000256" key="4">
    <source>
        <dbReference type="ARBA" id="ARBA00048707"/>
    </source>
</evidence>
<dbReference type="AlphaFoldDB" id="A0A2L2Y615"/>
<dbReference type="Pfam" id="PF01981">
    <property type="entry name" value="PTH2"/>
    <property type="match status" value="1"/>
</dbReference>
<dbReference type="NCBIfam" id="TIGR00283">
    <property type="entry name" value="arch_pth2"/>
    <property type="match status" value="1"/>
</dbReference>
<comment type="catalytic activity">
    <reaction evidence="4">
        <text>an N-acyl-L-alpha-aminoacyl-tRNA + H2O = an N-acyl-L-amino acid + a tRNA + H(+)</text>
        <dbReference type="Rhea" id="RHEA:54448"/>
        <dbReference type="Rhea" id="RHEA-COMP:10123"/>
        <dbReference type="Rhea" id="RHEA-COMP:13883"/>
        <dbReference type="ChEBI" id="CHEBI:15377"/>
        <dbReference type="ChEBI" id="CHEBI:15378"/>
        <dbReference type="ChEBI" id="CHEBI:59874"/>
        <dbReference type="ChEBI" id="CHEBI:78442"/>
        <dbReference type="ChEBI" id="CHEBI:138191"/>
        <dbReference type="EC" id="3.1.1.29"/>
    </reaction>
</comment>
<dbReference type="GO" id="GO:0004045">
    <property type="term" value="F:peptidyl-tRNA hydrolase activity"/>
    <property type="evidence" value="ECO:0007669"/>
    <property type="project" value="UniProtKB-EC"/>
</dbReference>
<dbReference type="CDD" id="cd02430">
    <property type="entry name" value="PTH2"/>
    <property type="match status" value="1"/>
</dbReference>
<dbReference type="PANTHER" id="PTHR12649:SF11">
    <property type="entry name" value="PEPTIDYL-TRNA HYDROLASE 2, MITOCHONDRIAL"/>
    <property type="match status" value="1"/>
</dbReference>
<keyword evidence="2 5" id="KW-0378">Hydrolase</keyword>
<name>A0A2L2Y615_PARTP</name>
<dbReference type="GO" id="GO:0005829">
    <property type="term" value="C:cytosol"/>
    <property type="evidence" value="ECO:0007669"/>
    <property type="project" value="TreeGrafter"/>
</dbReference>
<accession>A0A2L2Y615</accession>
<evidence type="ECO:0000256" key="1">
    <source>
        <dbReference type="ARBA" id="ARBA00013260"/>
    </source>
</evidence>
<dbReference type="OrthoDB" id="1733656at2759"/>
<evidence type="ECO:0000313" key="5">
    <source>
        <dbReference type="EMBL" id="LAA03611.1"/>
    </source>
</evidence>